<evidence type="ECO:0000313" key="2">
    <source>
        <dbReference type="EMBL" id="GIX75998.1"/>
    </source>
</evidence>
<dbReference type="AlphaFoldDB" id="A0AAV4MUN2"/>
<dbReference type="Proteomes" id="UP001054837">
    <property type="component" value="Unassembled WGS sequence"/>
</dbReference>
<reference evidence="2 3" key="1">
    <citation type="submission" date="2021-06" db="EMBL/GenBank/DDBJ databases">
        <title>Caerostris darwini draft genome.</title>
        <authorList>
            <person name="Kono N."/>
            <person name="Arakawa K."/>
        </authorList>
    </citation>
    <scope>NUCLEOTIDE SEQUENCE [LARGE SCALE GENOMIC DNA]</scope>
</reference>
<feature type="region of interest" description="Disordered" evidence="1">
    <location>
        <begin position="1"/>
        <end position="22"/>
    </location>
</feature>
<organism evidence="2 3">
    <name type="scientific">Caerostris darwini</name>
    <dbReference type="NCBI Taxonomy" id="1538125"/>
    <lineage>
        <taxon>Eukaryota</taxon>
        <taxon>Metazoa</taxon>
        <taxon>Ecdysozoa</taxon>
        <taxon>Arthropoda</taxon>
        <taxon>Chelicerata</taxon>
        <taxon>Arachnida</taxon>
        <taxon>Araneae</taxon>
        <taxon>Araneomorphae</taxon>
        <taxon>Entelegynae</taxon>
        <taxon>Araneoidea</taxon>
        <taxon>Araneidae</taxon>
        <taxon>Caerostris</taxon>
    </lineage>
</organism>
<evidence type="ECO:0000256" key="1">
    <source>
        <dbReference type="SAM" id="MobiDB-lite"/>
    </source>
</evidence>
<dbReference type="EMBL" id="BPLQ01000884">
    <property type="protein sequence ID" value="GIX75998.1"/>
    <property type="molecule type" value="Genomic_DNA"/>
</dbReference>
<comment type="caution">
    <text evidence="2">The sequence shown here is derived from an EMBL/GenBank/DDBJ whole genome shotgun (WGS) entry which is preliminary data.</text>
</comment>
<accession>A0AAV4MUN2</accession>
<sequence length="98" mass="10807">MRAACHTLPAGEEEGKEKKSSGSAYFRIHLPFSRSTWLGRACAGSIHANVLQQFSLSLFLSGNMEIPPFSLSLSVCICAERKDEKLGLLRYSSAVWTE</sequence>
<name>A0AAV4MUN2_9ARAC</name>
<proteinExistence type="predicted"/>
<keyword evidence="3" id="KW-1185">Reference proteome</keyword>
<protein>
    <submittedName>
        <fullName evidence="2">Uncharacterized protein</fullName>
    </submittedName>
</protein>
<gene>
    <name evidence="2" type="ORF">CDAR_496361</name>
</gene>
<evidence type="ECO:0000313" key="3">
    <source>
        <dbReference type="Proteomes" id="UP001054837"/>
    </source>
</evidence>